<organism evidence="1 2">
    <name type="scientific">Streptomyces venezuelae</name>
    <dbReference type="NCBI Taxonomy" id="54571"/>
    <lineage>
        <taxon>Bacteria</taxon>
        <taxon>Bacillati</taxon>
        <taxon>Actinomycetota</taxon>
        <taxon>Actinomycetes</taxon>
        <taxon>Kitasatosporales</taxon>
        <taxon>Streptomycetaceae</taxon>
        <taxon>Streptomyces</taxon>
    </lineage>
</organism>
<evidence type="ECO:0000313" key="1">
    <source>
        <dbReference type="EMBL" id="QES53799.1"/>
    </source>
</evidence>
<evidence type="ECO:0000313" key="2">
    <source>
        <dbReference type="Proteomes" id="UP000324101"/>
    </source>
</evidence>
<dbReference type="EMBL" id="CP029189">
    <property type="protein sequence ID" value="QES53799.1"/>
    <property type="molecule type" value="Genomic_DNA"/>
</dbReference>
<dbReference type="Pfam" id="PF19953">
    <property type="entry name" value="EACC1"/>
    <property type="match status" value="1"/>
</dbReference>
<reference evidence="1 2" key="1">
    <citation type="submission" date="2018-05" db="EMBL/GenBank/DDBJ databases">
        <title>Streptomyces venezuelae.</title>
        <authorList>
            <person name="Kim W."/>
            <person name="Lee N."/>
            <person name="Cho B.-K."/>
        </authorList>
    </citation>
    <scope>NUCLEOTIDE SEQUENCE [LARGE SCALE GENOMIC DNA]</scope>
    <source>
        <strain evidence="1 2">ATCC 21018</strain>
    </source>
</reference>
<dbReference type="RefSeq" id="WP_150256596.1">
    <property type="nucleotide sequence ID" value="NZ_CP029189.1"/>
</dbReference>
<accession>A0A5P2DLJ9</accession>
<proteinExistence type="predicted"/>
<protein>
    <submittedName>
        <fullName evidence="1">Uncharacterized protein</fullName>
    </submittedName>
</protein>
<gene>
    <name evidence="1" type="ORF">DEJ51_05670</name>
</gene>
<name>A0A5P2DLJ9_STRVZ</name>
<dbReference type="InterPro" id="IPR045428">
    <property type="entry name" value="EACC1"/>
</dbReference>
<dbReference type="OrthoDB" id="3626734at2"/>
<sequence length="134" mass="13836">MDPNRPGLGPEAELRSLHLWLREDETVHREARGRIRSGAPVTAAGGTAMGTSGFDLLQLTVGSALSTGSLVVSVLQWQASRRGRGPALTVRHGAYEVTLTGDEAGDPAALDRIVAALENGSGDADPDGAHDGTA</sequence>
<dbReference type="AlphaFoldDB" id="A0A5P2DLJ9"/>
<dbReference type="Proteomes" id="UP000324101">
    <property type="component" value="Chromosome"/>
</dbReference>